<dbReference type="SUPFAM" id="SSF49464">
    <property type="entry name" value="Carboxypeptidase regulatory domain-like"/>
    <property type="match status" value="1"/>
</dbReference>
<keyword evidence="1" id="KW-0998">Cell outer membrane</keyword>
<feature type="domain" description="TonB-dependent receptor plug" evidence="2">
    <location>
        <begin position="142"/>
        <end position="251"/>
    </location>
</feature>
<keyword evidence="1" id="KW-0812">Transmembrane</keyword>
<accession>A0A1M5W216</accession>
<dbReference type="NCBIfam" id="TIGR04056">
    <property type="entry name" value="OMP_RagA_SusC"/>
    <property type="match status" value="1"/>
</dbReference>
<dbReference type="InterPro" id="IPR037066">
    <property type="entry name" value="Plug_dom_sf"/>
</dbReference>
<dbReference type="Pfam" id="PF13715">
    <property type="entry name" value="CarbopepD_reg_2"/>
    <property type="match status" value="1"/>
</dbReference>
<dbReference type="Gene3D" id="2.60.40.1120">
    <property type="entry name" value="Carboxypeptidase-like, regulatory domain"/>
    <property type="match status" value="1"/>
</dbReference>
<comment type="similarity">
    <text evidence="1">Belongs to the TonB-dependent receptor family.</text>
</comment>
<reference evidence="4" key="1">
    <citation type="submission" date="2016-11" db="EMBL/GenBank/DDBJ databases">
        <authorList>
            <person name="Varghese N."/>
            <person name="Submissions S."/>
        </authorList>
    </citation>
    <scope>NUCLEOTIDE SEQUENCE [LARGE SCALE GENOMIC DNA]</scope>
    <source>
        <strain evidence="4">DSM 100572</strain>
    </source>
</reference>
<sequence length="1103" mass="123461">MKLIKTRKNYFSSHGFDFKIRAIMLLVFIATYQVHATEVNVTDVSEEIQKRTISGVVKDSQGMALPGANVSVEGTDNIVMTDFDGEFKLNIQDGDKTLVVSYLGFETEKVSIGTKSVFTIILNPSSEALDELVLVGFGTQKKESMVSSITTINPKELKGPTSNLTNMIAGRVGGVIAYQDSGEPGQDNSNFFVRGLGSFGSGPQNPLILIDGIESTTTDMARLQPDDIEDFSVLKDAAASAVYGARGANGVVLINTKGGKAGKTRFHLRTESRISSNSKNFNFADNITYMNLANEAFLTRILPGENVNGGAPPYTQNKIFRTSIGDDPLYYPNNNWIDELVKDYTVNQGYNLSASGGGEKAKYYISGTYNIDNGVLNVEGLNNFNSNIKLKNYSLRSNLDINLTPTTKASVNLYGQFDDYNGPIGGRDRNNNRVSGGKHIFNLALWSNPVAFPKKYPASFLPYIDHPLFGGEKVRGATNDIMTNPYAEMVKGYASSRASTIQTQVEIEQDLEFITKGLSFRTMGYIRRFGKFESAASYNPFYYASRIDPETGELSINVLNDGSEGSIGIPGRSYLNMLGEFEVKEFDSRIHLQTSFHYNRTFNEKHEVSGMLINLISNYETGNTSELQTSLPNRNHVLSGRFTYGYDARYLAEFNFGYNGSEKFASGNRYGFFPSIGLGYQMSNESYWEPLKDIITSFKIRGTYGRSGNDAIGERNDRFFYLSLVDLNSPRYGASFGEEATYYRNGVRTLRYANPEIAWETSEVLNVGFDLEIDKSLTFNADFFTRTTSNILEKRENIGTIVGLGRDDQGRPIQPRTNYGIGKTEGMEFALNYNKQFNSDWYTQLRGNFTYATSERVQTDELNYPDELSYRSKVGYSFRQEYGYIAERLFIDDFEVANSPTQSFNGIVRGGDIKYRDVNGDGQITENDKVPIGYPTLPEIIYGFGGTVGYKNFDFNIFFQGSARSSFFINPNDIAPFVASGTYQNGLLKVIADDHWSEANRDSYALWPRLNENMTWGREENNLQQSTWWMRDGSFIRLKTIEAGYNIPEKLLSKVAVTSARLYFSGNNIAVWSKFKLWDPEMGGNGLGYPIQTVYNLGLRVDF</sequence>
<keyword evidence="4" id="KW-1185">Reference proteome</keyword>
<evidence type="ECO:0000313" key="3">
    <source>
        <dbReference type="EMBL" id="SHH81497.1"/>
    </source>
</evidence>
<protein>
    <submittedName>
        <fullName evidence="3">TonB-linked outer membrane protein, SusC/RagA family</fullName>
    </submittedName>
</protein>
<dbReference type="FunFam" id="2.170.130.10:FF:000003">
    <property type="entry name" value="SusC/RagA family TonB-linked outer membrane protein"/>
    <property type="match status" value="1"/>
</dbReference>
<name>A0A1M5W216_9FLAO</name>
<dbReference type="SUPFAM" id="SSF56935">
    <property type="entry name" value="Porins"/>
    <property type="match status" value="1"/>
</dbReference>
<proteinExistence type="inferred from homology"/>
<dbReference type="InterPro" id="IPR023996">
    <property type="entry name" value="TonB-dep_OMP_SusC/RagA"/>
</dbReference>
<dbReference type="InterPro" id="IPR012910">
    <property type="entry name" value="Plug_dom"/>
</dbReference>
<keyword evidence="1" id="KW-0472">Membrane</keyword>
<dbReference type="RefSeq" id="WP_073121327.1">
    <property type="nucleotide sequence ID" value="NZ_BMEN01000004.1"/>
</dbReference>
<dbReference type="Pfam" id="PF07715">
    <property type="entry name" value="Plug"/>
    <property type="match status" value="1"/>
</dbReference>
<dbReference type="GO" id="GO:0009279">
    <property type="term" value="C:cell outer membrane"/>
    <property type="evidence" value="ECO:0007669"/>
    <property type="project" value="UniProtKB-SubCell"/>
</dbReference>
<evidence type="ECO:0000256" key="1">
    <source>
        <dbReference type="PROSITE-ProRule" id="PRU01360"/>
    </source>
</evidence>
<dbReference type="PROSITE" id="PS52016">
    <property type="entry name" value="TONB_DEPENDENT_REC_3"/>
    <property type="match status" value="1"/>
</dbReference>
<evidence type="ECO:0000259" key="2">
    <source>
        <dbReference type="Pfam" id="PF07715"/>
    </source>
</evidence>
<dbReference type="InterPro" id="IPR023997">
    <property type="entry name" value="TonB-dep_OMP_SusC/RagA_CS"/>
</dbReference>
<keyword evidence="1" id="KW-0813">Transport</keyword>
<dbReference type="NCBIfam" id="TIGR04057">
    <property type="entry name" value="SusC_RagA_signa"/>
    <property type="match status" value="1"/>
</dbReference>
<dbReference type="EMBL" id="FQXQ01000004">
    <property type="protein sequence ID" value="SHH81497.1"/>
    <property type="molecule type" value="Genomic_DNA"/>
</dbReference>
<dbReference type="AlphaFoldDB" id="A0A1M5W216"/>
<comment type="subcellular location">
    <subcellularLocation>
        <location evidence="1">Cell outer membrane</location>
        <topology evidence="1">Multi-pass membrane protein</topology>
    </subcellularLocation>
</comment>
<organism evidence="3 4">
    <name type="scientific">Wenyingzhuangia marina</name>
    <dbReference type="NCBI Taxonomy" id="1195760"/>
    <lineage>
        <taxon>Bacteria</taxon>
        <taxon>Pseudomonadati</taxon>
        <taxon>Bacteroidota</taxon>
        <taxon>Flavobacteriia</taxon>
        <taxon>Flavobacteriales</taxon>
        <taxon>Flavobacteriaceae</taxon>
        <taxon>Wenyingzhuangia</taxon>
    </lineage>
</organism>
<keyword evidence="1" id="KW-1134">Transmembrane beta strand</keyword>
<dbReference type="Gene3D" id="2.170.130.10">
    <property type="entry name" value="TonB-dependent receptor, plug domain"/>
    <property type="match status" value="1"/>
</dbReference>
<dbReference type="STRING" id="1195760.SAMN05444281_2138"/>
<dbReference type="InterPro" id="IPR008969">
    <property type="entry name" value="CarboxyPept-like_regulatory"/>
</dbReference>
<dbReference type="InterPro" id="IPR039426">
    <property type="entry name" value="TonB-dep_rcpt-like"/>
</dbReference>
<evidence type="ECO:0000313" key="4">
    <source>
        <dbReference type="Proteomes" id="UP000184109"/>
    </source>
</evidence>
<dbReference type="Proteomes" id="UP000184109">
    <property type="component" value="Unassembled WGS sequence"/>
</dbReference>
<gene>
    <name evidence="3" type="ORF">SAMN05444281_2138</name>
</gene>